<dbReference type="Gene3D" id="3.30.70.1290">
    <property type="entry name" value="Transposase IS200-like"/>
    <property type="match status" value="1"/>
</dbReference>
<dbReference type="GO" id="GO:0004803">
    <property type="term" value="F:transposase activity"/>
    <property type="evidence" value="ECO:0007669"/>
    <property type="project" value="InterPro"/>
</dbReference>
<dbReference type="PANTHER" id="PTHR36966">
    <property type="entry name" value="REP-ASSOCIATED TYROSINE TRANSPOSASE"/>
    <property type="match status" value="1"/>
</dbReference>
<evidence type="ECO:0000313" key="2">
    <source>
        <dbReference type="EMBL" id="AWL05329.1"/>
    </source>
</evidence>
<dbReference type="InterPro" id="IPR036515">
    <property type="entry name" value="Transposase_17_sf"/>
</dbReference>
<dbReference type="PANTHER" id="PTHR36966:SF1">
    <property type="entry name" value="REP-ASSOCIATED TYROSINE TRANSPOSASE"/>
    <property type="match status" value="1"/>
</dbReference>
<dbReference type="SUPFAM" id="SSF143422">
    <property type="entry name" value="Transposase IS200-like"/>
    <property type="match status" value="1"/>
</dbReference>
<proteinExistence type="predicted"/>
<dbReference type="EMBL" id="CP029343">
    <property type="protein sequence ID" value="AWL05329.1"/>
    <property type="molecule type" value="Genomic_DNA"/>
</dbReference>
<feature type="domain" description="Transposase IS200-like" evidence="1">
    <location>
        <begin position="17"/>
        <end position="135"/>
    </location>
</feature>
<keyword evidence="3" id="KW-1185">Reference proteome</keyword>
<reference evidence="2 3" key="1">
    <citation type="submission" date="2018-05" db="EMBL/GenBank/DDBJ databases">
        <title>Complete genome sequence of Massilia oculi sp. nov. CCUG 43427T (=DSM 26321T), the type strain of M. oculi, and comparison with genome sequences of other Massilia strains.</title>
        <authorList>
            <person name="Zhu B."/>
        </authorList>
    </citation>
    <scope>NUCLEOTIDE SEQUENCE [LARGE SCALE GENOMIC DNA]</scope>
    <source>
        <strain evidence="2 3">CCUG 43427</strain>
    </source>
</reference>
<dbReference type="OrthoDB" id="9794403at2"/>
<gene>
    <name evidence="2" type="ORF">DIR46_13410</name>
</gene>
<protein>
    <submittedName>
        <fullName evidence="2">Transposase</fullName>
    </submittedName>
</protein>
<dbReference type="SMART" id="SM01321">
    <property type="entry name" value="Y1_Tnp"/>
    <property type="match status" value="1"/>
</dbReference>
<dbReference type="GO" id="GO:0043565">
    <property type="term" value="F:sequence-specific DNA binding"/>
    <property type="evidence" value="ECO:0007669"/>
    <property type="project" value="TreeGrafter"/>
</dbReference>
<sequence length="185" mass="21085">MLSYPDRYPNLYRDNRVPGGTFFFTVRLLDRGSHLLTEHISAFGEAMRLARARRPFHVDAWAVLPDHAHAIWTLPPGDHDCSSRWRAVKIAFSKALRKTGQPGVDDGAVWERHYRHYRVGLDDDYAALVDYVHTDAVRHGHCAEPRDWPWSSLHRFISAGHAAPAPSIIVPPWVQRPQGQALARL</sequence>
<dbReference type="InterPro" id="IPR002686">
    <property type="entry name" value="Transposase_17"/>
</dbReference>
<dbReference type="AlphaFoldDB" id="A0A2S2DJS5"/>
<organism evidence="2 3">
    <name type="scientific">Massilia oculi</name>
    <dbReference type="NCBI Taxonomy" id="945844"/>
    <lineage>
        <taxon>Bacteria</taxon>
        <taxon>Pseudomonadati</taxon>
        <taxon>Pseudomonadota</taxon>
        <taxon>Betaproteobacteria</taxon>
        <taxon>Burkholderiales</taxon>
        <taxon>Oxalobacteraceae</taxon>
        <taxon>Telluria group</taxon>
        <taxon>Massilia</taxon>
    </lineage>
</organism>
<evidence type="ECO:0000313" key="3">
    <source>
        <dbReference type="Proteomes" id="UP000245820"/>
    </source>
</evidence>
<dbReference type="GO" id="GO:0006313">
    <property type="term" value="P:DNA transposition"/>
    <property type="evidence" value="ECO:0007669"/>
    <property type="project" value="InterPro"/>
</dbReference>
<dbReference type="Proteomes" id="UP000245820">
    <property type="component" value="Chromosome"/>
</dbReference>
<dbReference type="NCBIfam" id="NF047646">
    <property type="entry name" value="REP_Tyr_transpos"/>
    <property type="match status" value="1"/>
</dbReference>
<dbReference type="RefSeq" id="WP_109345664.1">
    <property type="nucleotide sequence ID" value="NZ_CP029343.1"/>
</dbReference>
<name>A0A2S2DJS5_9BURK</name>
<accession>A0A2S2DJS5</accession>
<dbReference type="KEGG" id="mtim:DIR46_13410"/>
<dbReference type="InterPro" id="IPR052715">
    <property type="entry name" value="RAYT_transposase"/>
</dbReference>
<evidence type="ECO:0000259" key="1">
    <source>
        <dbReference type="SMART" id="SM01321"/>
    </source>
</evidence>